<keyword evidence="3" id="KW-1185">Reference proteome</keyword>
<evidence type="ECO:0000256" key="1">
    <source>
        <dbReference type="SAM" id="MobiDB-lite"/>
    </source>
</evidence>
<dbReference type="SUPFAM" id="SSF48452">
    <property type="entry name" value="TPR-like"/>
    <property type="match status" value="1"/>
</dbReference>
<protein>
    <submittedName>
        <fullName evidence="2">Tetratricopeptide repeat protein 39C</fullName>
    </submittedName>
</protein>
<evidence type="ECO:0000313" key="3">
    <source>
        <dbReference type="Proteomes" id="UP000093000"/>
    </source>
</evidence>
<dbReference type="PANTHER" id="PTHR31859">
    <property type="entry name" value="TETRATRICOPEPTIDE REPEAT PROTEIN 39 FAMILY MEMBER"/>
    <property type="match status" value="1"/>
</dbReference>
<gene>
    <name evidence="2" type="primary">TTC39C_2</name>
    <name evidence="2" type="ORF">A0J61_05835</name>
</gene>
<sequence length="735" mass="83177">MSDQVLFDAEDLFDNKPKEEEDTESVSSVSYRKLPSCSLDSLSMDEDLQEVEIHYRLQKEKVRLPAMELFIQNLGIIQDRNSLKKTKKPAPVQERPLSQHDIDYSMETPIDVSVYTSSLASIVSQVANVTPNLLNPREQEASGLMTFIKAITTKSKDDIELAYNTLTVVINMANAQISCSSKKNLPTSSWSLYFSSLIALHQTGLPAHGSVHQKSSTGDPPVFMPNGLLRANAIKADCYLIIALLQLSQEIAERSMKCTQNIKKGRVVHSVQETELTEKERLAFKYYSIVWQEHKRMGQDYTKYMDRDTVSAVQFGMGSVHLLVSVLLHNPSKATSLFGFKCDLQLGLALLKLCVQGKGMRSPLASLMLLAYYSTLSAFVPQIYAKESKTRSMECLLDAQKAYPSSCFFLYYAAQISRSSKELALSTQSFTFAIDATRGEWMEDAMTHIGVYEIGFNSFLQMDWSSALVSFEKLSQNDNQKMTAFYYYLVGSCRAMLGQQTESILAFAQVPQLVKEQYPNQSSLCNYVKQKVEFFQKSGYQDLSFSLPALELLLVWNAFDQMETTKLEKCLSAVQHTLDLIYQKERLEYTVRLHELLPLTEPPNLYEQRAIVLLIRAAVLNALGRFAESISHLNWIMDHQHQLVSETWVTPFTLWEAGITGWGMNDPSKSRTFWEKATTFSNYAFEDRMNVRLSLALNRCNQLGATVVKKKKEKGLSTNGQKRMPIVSLTESFIG</sequence>
<dbReference type="OrthoDB" id="43460at2759"/>
<dbReference type="Pfam" id="PF10300">
    <property type="entry name" value="Iml2-TPR_39"/>
    <property type="match status" value="1"/>
</dbReference>
<dbReference type="InParanoid" id="A0A1C7NAU6"/>
<proteinExistence type="predicted"/>
<dbReference type="InterPro" id="IPR011990">
    <property type="entry name" value="TPR-like_helical_dom_sf"/>
</dbReference>
<comment type="caution">
    <text evidence="2">The sequence shown here is derived from an EMBL/GenBank/DDBJ whole genome shotgun (WGS) entry which is preliminary data.</text>
</comment>
<name>A0A1C7NAU6_9FUNG</name>
<reference evidence="2 3" key="1">
    <citation type="submission" date="2016-03" db="EMBL/GenBank/DDBJ databases">
        <title>Choanephora cucurbitarum.</title>
        <authorList>
            <person name="Min B."/>
            <person name="Park H."/>
            <person name="Park J.-H."/>
            <person name="Shin H.-D."/>
            <person name="Choi I.-G."/>
        </authorList>
    </citation>
    <scope>NUCLEOTIDE SEQUENCE [LARGE SCALE GENOMIC DNA]</scope>
    <source>
        <strain evidence="2 3">KUS-F28377</strain>
    </source>
</reference>
<accession>A0A1C7NAU6</accession>
<dbReference type="AlphaFoldDB" id="A0A1C7NAU6"/>
<dbReference type="PANTHER" id="PTHR31859:SF1">
    <property type="entry name" value="TETRATRICOPEPTIDE REPEAT PROTEIN 39C"/>
    <property type="match status" value="1"/>
</dbReference>
<organism evidence="2 3">
    <name type="scientific">Choanephora cucurbitarum</name>
    <dbReference type="NCBI Taxonomy" id="101091"/>
    <lineage>
        <taxon>Eukaryota</taxon>
        <taxon>Fungi</taxon>
        <taxon>Fungi incertae sedis</taxon>
        <taxon>Mucoromycota</taxon>
        <taxon>Mucoromycotina</taxon>
        <taxon>Mucoromycetes</taxon>
        <taxon>Mucorales</taxon>
        <taxon>Mucorineae</taxon>
        <taxon>Choanephoraceae</taxon>
        <taxon>Choanephoroideae</taxon>
        <taxon>Choanephora</taxon>
    </lineage>
</organism>
<feature type="region of interest" description="Disordered" evidence="1">
    <location>
        <begin position="1"/>
        <end position="30"/>
    </location>
</feature>
<dbReference type="InterPro" id="IPR019412">
    <property type="entry name" value="IML2/TPR_39"/>
</dbReference>
<evidence type="ECO:0000313" key="2">
    <source>
        <dbReference type="EMBL" id="OBZ86120.1"/>
    </source>
</evidence>
<dbReference type="Proteomes" id="UP000093000">
    <property type="component" value="Unassembled WGS sequence"/>
</dbReference>
<dbReference type="EMBL" id="LUGH01000327">
    <property type="protein sequence ID" value="OBZ86120.1"/>
    <property type="molecule type" value="Genomic_DNA"/>
</dbReference>